<gene>
    <name evidence="1" type="ORF">TNCT_711661</name>
</gene>
<protein>
    <submittedName>
        <fullName evidence="1">Uncharacterized protein</fullName>
    </submittedName>
</protein>
<name>A0A8X6G9Y8_TRICU</name>
<organism evidence="1 2">
    <name type="scientific">Trichonephila clavata</name>
    <name type="common">Joro spider</name>
    <name type="synonym">Nephila clavata</name>
    <dbReference type="NCBI Taxonomy" id="2740835"/>
    <lineage>
        <taxon>Eukaryota</taxon>
        <taxon>Metazoa</taxon>
        <taxon>Ecdysozoa</taxon>
        <taxon>Arthropoda</taxon>
        <taxon>Chelicerata</taxon>
        <taxon>Arachnida</taxon>
        <taxon>Araneae</taxon>
        <taxon>Araneomorphae</taxon>
        <taxon>Entelegynae</taxon>
        <taxon>Araneoidea</taxon>
        <taxon>Nephilidae</taxon>
        <taxon>Trichonephila</taxon>
    </lineage>
</organism>
<dbReference type="AlphaFoldDB" id="A0A8X6G9Y8"/>
<accession>A0A8X6G9Y8</accession>
<dbReference type="EMBL" id="BMAO01031814">
    <property type="protein sequence ID" value="GFQ77833.1"/>
    <property type="molecule type" value="Genomic_DNA"/>
</dbReference>
<dbReference type="Proteomes" id="UP000887116">
    <property type="component" value="Unassembled WGS sequence"/>
</dbReference>
<keyword evidence="2" id="KW-1185">Reference proteome</keyword>
<sequence>MELHVDNEELSYRVPKCQQRRDILGEKNSNLRTWKCPWKEIRSEFERFWISLELEERKTEKGCAVSPEEFHAGEYLGLLRATVPYSNKRNKKRTAGNELCGMGIDVPLELAAKSCLPELAEILLRKLRDARTISSKNSLELQHWMECSAELAPLSRGTYVCTYKTGKGGRQTKGKGSSGVRVLRAAARGGGK</sequence>
<evidence type="ECO:0000313" key="1">
    <source>
        <dbReference type="EMBL" id="GFQ77833.1"/>
    </source>
</evidence>
<proteinExistence type="predicted"/>
<comment type="caution">
    <text evidence="1">The sequence shown here is derived from an EMBL/GenBank/DDBJ whole genome shotgun (WGS) entry which is preliminary data.</text>
</comment>
<reference evidence="1" key="1">
    <citation type="submission" date="2020-07" db="EMBL/GenBank/DDBJ databases">
        <title>Multicomponent nature underlies the extraordinary mechanical properties of spider dragline silk.</title>
        <authorList>
            <person name="Kono N."/>
            <person name="Nakamura H."/>
            <person name="Mori M."/>
            <person name="Yoshida Y."/>
            <person name="Ohtoshi R."/>
            <person name="Malay A.D."/>
            <person name="Moran D.A.P."/>
            <person name="Tomita M."/>
            <person name="Numata K."/>
            <person name="Arakawa K."/>
        </authorList>
    </citation>
    <scope>NUCLEOTIDE SEQUENCE</scope>
</reference>
<evidence type="ECO:0000313" key="2">
    <source>
        <dbReference type="Proteomes" id="UP000887116"/>
    </source>
</evidence>